<dbReference type="PANTHER" id="PTHR43652:SF6">
    <property type="entry name" value="ARGININE REPRESSOR"/>
    <property type="match status" value="1"/>
</dbReference>
<dbReference type="Proteomes" id="UP000823485">
    <property type="component" value="Unassembled WGS sequence"/>
</dbReference>
<keyword evidence="3 6" id="KW-0812">Transmembrane</keyword>
<evidence type="ECO:0000256" key="4">
    <source>
        <dbReference type="ARBA" id="ARBA00022989"/>
    </source>
</evidence>
<keyword evidence="4 6" id="KW-1133">Transmembrane helix</keyword>
<evidence type="ECO:0000256" key="6">
    <source>
        <dbReference type="SAM" id="Phobius"/>
    </source>
</evidence>
<keyword evidence="5 6" id="KW-0472">Membrane</keyword>
<protein>
    <submittedName>
        <fullName evidence="7">Ion transporter superfamily protein YfcC</fullName>
    </submittedName>
</protein>
<name>A0ABS2R1L7_9BACI</name>
<evidence type="ECO:0000256" key="5">
    <source>
        <dbReference type="ARBA" id="ARBA00023136"/>
    </source>
</evidence>
<feature type="transmembrane region" description="Helical" evidence="6">
    <location>
        <begin position="6"/>
        <end position="29"/>
    </location>
</feature>
<feature type="transmembrane region" description="Helical" evidence="6">
    <location>
        <begin position="114"/>
        <end position="133"/>
    </location>
</feature>
<evidence type="ECO:0000313" key="8">
    <source>
        <dbReference type="Proteomes" id="UP000823485"/>
    </source>
</evidence>
<evidence type="ECO:0000313" key="7">
    <source>
        <dbReference type="EMBL" id="MBM7713517.1"/>
    </source>
</evidence>
<dbReference type="Pfam" id="PF03606">
    <property type="entry name" value="DcuC"/>
    <property type="match status" value="1"/>
</dbReference>
<feature type="transmembrane region" description="Helical" evidence="6">
    <location>
        <begin position="439"/>
        <end position="463"/>
    </location>
</feature>
<feature type="transmembrane region" description="Helical" evidence="6">
    <location>
        <begin position="415"/>
        <end position="433"/>
    </location>
</feature>
<dbReference type="InterPro" id="IPR018385">
    <property type="entry name" value="C4_dicarb_anaerob_car-like"/>
</dbReference>
<keyword evidence="8" id="KW-1185">Reference proteome</keyword>
<feature type="transmembrane region" description="Helical" evidence="6">
    <location>
        <begin position="257"/>
        <end position="278"/>
    </location>
</feature>
<feature type="transmembrane region" description="Helical" evidence="6">
    <location>
        <begin position="194"/>
        <end position="213"/>
    </location>
</feature>
<dbReference type="RefSeq" id="WP_205178353.1">
    <property type="nucleotide sequence ID" value="NZ_JAFBFH010000002.1"/>
</dbReference>
<dbReference type="PANTHER" id="PTHR43652">
    <property type="entry name" value="BASIC AMINO ACID ANTIPORTER YFCC-RELATED"/>
    <property type="match status" value="1"/>
</dbReference>
<feature type="transmembrane region" description="Helical" evidence="6">
    <location>
        <begin position="315"/>
        <end position="333"/>
    </location>
</feature>
<feature type="transmembrane region" description="Helical" evidence="6">
    <location>
        <begin position="345"/>
        <end position="365"/>
    </location>
</feature>
<comment type="subcellular location">
    <subcellularLocation>
        <location evidence="1">Cell membrane</location>
        <topology evidence="1">Multi-pass membrane protein</topology>
    </subcellularLocation>
</comment>
<feature type="transmembrane region" description="Helical" evidence="6">
    <location>
        <begin position="284"/>
        <end position="303"/>
    </location>
</feature>
<accession>A0ABS2R1L7</accession>
<sequence>MKEKRWVIPHTYAIIFTIILIVAMGTWLIPAGEYERHEIDGRQVVVENSFHYVEKSPVSFFEIFTSIPLGMEKGATIIFYIFLVGGAFGAIQATGAIDSGIHKLVVKMGKNEKFLIPVVMLIFSILGFTTGMAEESIIFVPIGIAIARALGYDAVVGTAMISLGAASGFIGGMMNPFTVGVAQGIAEIPIFSGFAFRAIVYIFILSAGIMYVMRYASKVKKDTSHSVMYEVEQQVSTVDKKDIHSGFQEKFTKRHMLVLFTLAGGIGINMYGVFNWDWFLNELAASFIVIGLIGGMIGGLGINKTFSSFVEGMKLVAFGALIVGFARTILVVMENGVIIDTVIHYLVNIISGLPATLNVIGMYVFQIFLNFFIPSGSGQAATTMPLMVPLADLLGIERQVAVLAFQYGDAISNSVIPTSAALMGYLAVAGIPYDRWVKFIWRLIIIWWAIAGIGLVMAVLTGVK</sequence>
<organism evidence="7 8">
    <name type="scientific">Siminovitchia thermophila</name>
    <dbReference type="NCBI Taxonomy" id="1245522"/>
    <lineage>
        <taxon>Bacteria</taxon>
        <taxon>Bacillati</taxon>
        <taxon>Bacillota</taxon>
        <taxon>Bacilli</taxon>
        <taxon>Bacillales</taxon>
        <taxon>Bacillaceae</taxon>
        <taxon>Siminovitchia</taxon>
    </lineage>
</organism>
<evidence type="ECO:0000256" key="1">
    <source>
        <dbReference type="ARBA" id="ARBA00004651"/>
    </source>
</evidence>
<feature type="transmembrane region" description="Helical" evidence="6">
    <location>
        <begin position="154"/>
        <end position="174"/>
    </location>
</feature>
<gene>
    <name evidence="7" type="ORF">JOC94_000485</name>
</gene>
<evidence type="ECO:0000256" key="2">
    <source>
        <dbReference type="ARBA" id="ARBA00022475"/>
    </source>
</evidence>
<dbReference type="InterPro" id="IPR051679">
    <property type="entry name" value="DASS-Related_Transporters"/>
</dbReference>
<reference evidence="7 8" key="1">
    <citation type="submission" date="2021-01" db="EMBL/GenBank/DDBJ databases">
        <title>Genomic Encyclopedia of Type Strains, Phase IV (KMG-IV): sequencing the most valuable type-strain genomes for metagenomic binning, comparative biology and taxonomic classification.</title>
        <authorList>
            <person name="Goeker M."/>
        </authorList>
    </citation>
    <scope>NUCLEOTIDE SEQUENCE [LARGE SCALE GENOMIC DNA]</scope>
    <source>
        <strain evidence="7 8">DSM 105453</strain>
    </source>
</reference>
<proteinExistence type="predicted"/>
<feature type="transmembrane region" description="Helical" evidence="6">
    <location>
        <begin position="77"/>
        <end position="94"/>
    </location>
</feature>
<evidence type="ECO:0000256" key="3">
    <source>
        <dbReference type="ARBA" id="ARBA00022692"/>
    </source>
</evidence>
<keyword evidence="2" id="KW-1003">Cell membrane</keyword>
<comment type="caution">
    <text evidence="7">The sequence shown here is derived from an EMBL/GenBank/DDBJ whole genome shotgun (WGS) entry which is preliminary data.</text>
</comment>
<dbReference type="EMBL" id="JAFBFH010000002">
    <property type="protein sequence ID" value="MBM7713517.1"/>
    <property type="molecule type" value="Genomic_DNA"/>
</dbReference>